<sequence length="51" mass="5650">MAAAFRLQTNGLAMRKGAAKPQTKERSDEGPSRPASPDNKDFSPQFDDQRE</sequence>
<keyword evidence="3" id="KW-1185">Reference proteome</keyword>
<accession>H6L8D0</accession>
<feature type="region of interest" description="Disordered" evidence="1">
    <location>
        <begin position="1"/>
        <end position="51"/>
    </location>
</feature>
<dbReference type="HOGENOM" id="CLU_3103675_0_0_10"/>
<dbReference type="Proteomes" id="UP000007519">
    <property type="component" value="Chromosome"/>
</dbReference>
<reference evidence="2 3" key="1">
    <citation type="journal article" date="2012" name="Stand. Genomic Sci.">
        <title>Complete genome sequencing and analysis of Saprospira grandis str. Lewin, a predatory marine bacterium.</title>
        <authorList>
            <person name="Saw J.H."/>
            <person name="Yuryev A."/>
            <person name="Kanbe M."/>
            <person name="Hou S."/>
            <person name="Young A.G."/>
            <person name="Aizawa S."/>
            <person name="Alam M."/>
        </authorList>
    </citation>
    <scope>NUCLEOTIDE SEQUENCE [LARGE SCALE GENOMIC DNA]</scope>
    <source>
        <strain evidence="2 3">Lewin</strain>
    </source>
</reference>
<dbReference type="KEGG" id="sgn:SGRA_3778"/>
<protein>
    <submittedName>
        <fullName evidence="2">Uncharacterized protein</fullName>
    </submittedName>
</protein>
<evidence type="ECO:0000313" key="2">
    <source>
        <dbReference type="EMBL" id="AFC26494.1"/>
    </source>
</evidence>
<dbReference type="EMBL" id="CP002831">
    <property type="protein sequence ID" value="AFC26494.1"/>
    <property type="molecule type" value="Genomic_DNA"/>
</dbReference>
<evidence type="ECO:0000256" key="1">
    <source>
        <dbReference type="SAM" id="MobiDB-lite"/>
    </source>
</evidence>
<dbReference type="AlphaFoldDB" id="H6L8D0"/>
<gene>
    <name evidence="2" type="ordered locus">SGRA_3778</name>
</gene>
<feature type="compositionally biased region" description="Basic and acidic residues" evidence="1">
    <location>
        <begin position="22"/>
        <end position="31"/>
    </location>
</feature>
<name>H6L8D0_SAPGL</name>
<proteinExistence type="predicted"/>
<organism evidence="2 3">
    <name type="scientific">Saprospira grandis (strain Lewin)</name>
    <dbReference type="NCBI Taxonomy" id="984262"/>
    <lineage>
        <taxon>Bacteria</taxon>
        <taxon>Pseudomonadati</taxon>
        <taxon>Bacteroidota</taxon>
        <taxon>Saprospiria</taxon>
        <taxon>Saprospirales</taxon>
        <taxon>Saprospiraceae</taxon>
        <taxon>Saprospira</taxon>
    </lineage>
</organism>
<evidence type="ECO:0000313" key="3">
    <source>
        <dbReference type="Proteomes" id="UP000007519"/>
    </source>
</evidence>